<dbReference type="RefSeq" id="WP_258785546.1">
    <property type="nucleotide sequence ID" value="NZ_JANUGQ010000002.1"/>
</dbReference>
<keyword evidence="2" id="KW-0378">Hydrolase</keyword>
<evidence type="ECO:0000256" key="1">
    <source>
        <dbReference type="SAM" id="MobiDB-lite"/>
    </source>
</evidence>
<dbReference type="EMBL" id="JANUGQ010000002">
    <property type="protein sequence ID" value="MCS0634887.1"/>
    <property type="molecule type" value="Genomic_DNA"/>
</dbReference>
<dbReference type="PANTHER" id="PTHR38133">
    <property type="entry name" value="SLR1429 PROTEIN"/>
    <property type="match status" value="1"/>
</dbReference>
<evidence type="ECO:0000313" key="3">
    <source>
        <dbReference type="Proteomes" id="UP001431313"/>
    </source>
</evidence>
<feature type="region of interest" description="Disordered" evidence="1">
    <location>
        <begin position="408"/>
        <end position="433"/>
    </location>
</feature>
<feature type="compositionally biased region" description="Low complexity" evidence="1">
    <location>
        <begin position="420"/>
        <end position="433"/>
    </location>
</feature>
<gene>
    <name evidence="2" type="ORF">NX801_04270</name>
</gene>
<evidence type="ECO:0000313" key="2">
    <source>
        <dbReference type="EMBL" id="MCS0634887.1"/>
    </source>
</evidence>
<comment type="caution">
    <text evidence="2">The sequence shown here is derived from an EMBL/GenBank/DDBJ whole genome shotgun (WGS) entry which is preliminary data.</text>
</comment>
<feature type="region of interest" description="Disordered" evidence="1">
    <location>
        <begin position="229"/>
        <end position="253"/>
    </location>
</feature>
<proteinExistence type="predicted"/>
<dbReference type="Proteomes" id="UP001431313">
    <property type="component" value="Unassembled WGS sequence"/>
</dbReference>
<reference evidence="2" key="1">
    <citation type="submission" date="2022-08" db="EMBL/GenBank/DDBJ databases">
        <authorList>
            <person name="Somphong A."/>
            <person name="Phongsopitanun W."/>
        </authorList>
    </citation>
    <scope>NUCLEOTIDE SEQUENCE</scope>
    <source>
        <strain evidence="2">LP05-1</strain>
    </source>
</reference>
<organism evidence="2 3">
    <name type="scientific">Streptomyces pyxinae</name>
    <dbReference type="NCBI Taxonomy" id="2970734"/>
    <lineage>
        <taxon>Bacteria</taxon>
        <taxon>Bacillati</taxon>
        <taxon>Actinomycetota</taxon>
        <taxon>Actinomycetes</taxon>
        <taxon>Kitasatosporales</taxon>
        <taxon>Streptomycetaceae</taxon>
        <taxon>Streptomyces</taxon>
    </lineage>
</organism>
<sequence>MSRSTDGPGTEERVFAALPPARGRGFAVTWWGRAWLKALEESALDGEQLRLGRARARAGAVGAVVVRPGRITAVVRDRDGTAHRADVVWRELPDEAWERFLGLAADRAGHVAALLEREVPPHLVEDAAAVGADLLPGIGDLEPSCSCEAWDHCPHTAALSYQMARLLDEDPFTLLLMRGRGERRLLGALRERSAARAESRDRGVAAGDGGPEGVRADEAFAVRTTLPELPEPSALPDAPGEPPALGTGAAPPPGVDPAVLEALAADAAARAHRLLADALAPGHVDRAPQTPPEPVRDAVRLAAAAEQVPGAWARLAAGSGRRPAELARAVRAWRLGGEPALAVLEGRDGPGPEALARAADRLAGAWEPDERPPLRAAGPGRWTIPGAGAQLRVDREGRWWPYAREAGDWVPAGPPDRDPAAALAAVTTGRADG</sequence>
<keyword evidence="2" id="KW-0347">Helicase</keyword>
<accession>A0ABT2CBV0</accession>
<keyword evidence="3" id="KW-1185">Reference proteome</keyword>
<protein>
    <submittedName>
        <fullName evidence="2">SWF or SNF family helicase</fullName>
    </submittedName>
</protein>
<keyword evidence="2" id="KW-0067">ATP-binding</keyword>
<dbReference type="GO" id="GO:0004386">
    <property type="term" value="F:helicase activity"/>
    <property type="evidence" value="ECO:0007669"/>
    <property type="project" value="UniProtKB-KW"/>
</dbReference>
<dbReference type="PANTHER" id="PTHR38133:SF1">
    <property type="entry name" value="SLR1429 PROTEIN"/>
    <property type="match status" value="1"/>
</dbReference>
<name>A0ABT2CBV0_9ACTN</name>
<keyword evidence="2" id="KW-0547">Nucleotide-binding</keyword>